<gene>
    <name evidence="3" type="ORF">SAMN05443637_10289</name>
</gene>
<sequence length="135" mass="14323">MTGGTTVRLMVVDDQRPFRMAAARVAARTPGFELVGQAETGEDALAAAPDLQPDLVLMDVQLPGISGIEAASRMADVAPAAVVVLCSTYRRDDLPFPLDSPGVAAYLHKEELRPAALHELWERLRPRGCAGATSG</sequence>
<feature type="modified residue" description="4-aspartylphosphate" evidence="1">
    <location>
        <position position="59"/>
    </location>
</feature>
<feature type="domain" description="Response regulatory" evidence="2">
    <location>
        <begin position="8"/>
        <end position="124"/>
    </location>
</feature>
<dbReference type="InterPro" id="IPR058245">
    <property type="entry name" value="NreC/VraR/RcsB-like_REC"/>
</dbReference>
<dbReference type="InterPro" id="IPR011006">
    <property type="entry name" value="CheY-like_superfamily"/>
</dbReference>
<reference evidence="3 4" key="1">
    <citation type="submission" date="2016-11" db="EMBL/GenBank/DDBJ databases">
        <authorList>
            <person name="Jaros S."/>
            <person name="Januszkiewicz K."/>
            <person name="Wedrychowicz H."/>
        </authorList>
    </citation>
    <scope>NUCLEOTIDE SEQUENCE [LARGE SCALE GENOMIC DNA]</scope>
    <source>
        <strain evidence="3 4">DSM 43832</strain>
    </source>
</reference>
<accession>A0A1M6P7A3</accession>
<dbReference type="InterPro" id="IPR051015">
    <property type="entry name" value="EvgA-like"/>
</dbReference>
<dbReference type="PROSITE" id="PS50110">
    <property type="entry name" value="RESPONSE_REGULATORY"/>
    <property type="match status" value="1"/>
</dbReference>
<dbReference type="EMBL" id="FRAP01000002">
    <property type="protein sequence ID" value="SHK03824.1"/>
    <property type="molecule type" value="Genomic_DNA"/>
</dbReference>
<evidence type="ECO:0000313" key="3">
    <source>
        <dbReference type="EMBL" id="SHK03824.1"/>
    </source>
</evidence>
<protein>
    <submittedName>
        <fullName evidence="3">Response regulator receiver domain-containing protein</fullName>
    </submittedName>
</protein>
<keyword evidence="1" id="KW-0597">Phosphoprotein</keyword>
<dbReference type="Proteomes" id="UP000184363">
    <property type="component" value="Unassembled WGS sequence"/>
</dbReference>
<dbReference type="CDD" id="cd17535">
    <property type="entry name" value="REC_NarL-like"/>
    <property type="match status" value="1"/>
</dbReference>
<proteinExistence type="predicted"/>
<evidence type="ECO:0000259" key="2">
    <source>
        <dbReference type="PROSITE" id="PS50110"/>
    </source>
</evidence>
<dbReference type="SUPFAM" id="SSF52172">
    <property type="entry name" value="CheY-like"/>
    <property type="match status" value="1"/>
</dbReference>
<dbReference type="PANTHER" id="PTHR45566">
    <property type="entry name" value="HTH-TYPE TRANSCRIPTIONAL REGULATOR YHJB-RELATED"/>
    <property type="match status" value="1"/>
</dbReference>
<dbReference type="Gene3D" id="3.40.50.2300">
    <property type="match status" value="1"/>
</dbReference>
<dbReference type="STRING" id="1848.SAMN05443637_10289"/>
<dbReference type="RefSeq" id="WP_073455242.1">
    <property type="nucleotide sequence ID" value="NZ_CALGVN010000053.1"/>
</dbReference>
<dbReference type="SMART" id="SM00448">
    <property type="entry name" value="REC"/>
    <property type="match status" value="1"/>
</dbReference>
<name>A0A1M6P7A3_PSETH</name>
<keyword evidence="4" id="KW-1185">Reference proteome</keyword>
<dbReference type="GO" id="GO:0000160">
    <property type="term" value="P:phosphorelay signal transduction system"/>
    <property type="evidence" value="ECO:0007669"/>
    <property type="project" value="InterPro"/>
</dbReference>
<dbReference type="OrthoDB" id="7352332at2"/>
<dbReference type="AlphaFoldDB" id="A0A1M6P7A3"/>
<dbReference type="InterPro" id="IPR001789">
    <property type="entry name" value="Sig_transdc_resp-reg_receiver"/>
</dbReference>
<dbReference type="PANTHER" id="PTHR45566:SF2">
    <property type="entry name" value="NARL SUBFAMILY"/>
    <property type="match status" value="1"/>
</dbReference>
<evidence type="ECO:0000313" key="4">
    <source>
        <dbReference type="Proteomes" id="UP000184363"/>
    </source>
</evidence>
<organism evidence="3 4">
    <name type="scientific">Pseudonocardia thermophila</name>
    <dbReference type="NCBI Taxonomy" id="1848"/>
    <lineage>
        <taxon>Bacteria</taxon>
        <taxon>Bacillati</taxon>
        <taxon>Actinomycetota</taxon>
        <taxon>Actinomycetes</taxon>
        <taxon>Pseudonocardiales</taxon>
        <taxon>Pseudonocardiaceae</taxon>
        <taxon>Pseudonocardia</taxon>
    </lineage>
</organism>
<evidence type="ECO:0000256" key="1">
    <source>
        <dbReference type="PROSITE-ProRule" id="PRU00169"/>
    </source>
</evidence>
<dbReference type="Pfam" id="PF00072">
    <property type="entry name" value="Response_reg"/>
    <property type="match status" value="1"/>
</dbReference>